<reference evidence="3 4" key="1">
    <citation type="submission" date="2016-03" db="EMBL/GenBank/DDBJ databases">
        <title>EvidentialGene: Evidence-directed Construction of Genes on Genomes.</title>
        <authorList>
            <person name="Gilbert D.G."/>
            <person name="Choi J.-H."/>
            <person name="Mockaitis K."/>
            <person name="Colbourne J."/>
            <person name="Pfrender M."/>
        </authorList>
    </citation>
    <scope>NUCLEOTIDE SEQUENCE [LARGE SCALE GENOMIC DNA]</scope>
    <source>
        <strain evidence="3 4">Xinb3</strain>
        <tissue evidence="3">Complete organism</tissue>
    </source>
</reference>
<dbReference type="OrthoDB" id="5803434at2759"/>
<dbReference type="STRING" id="35525.A0A162RF33"/>
<evidence type="ECO:0000256" key="2">
    <source>
        <dbReference type="SAM" id="MobiDB-lite"/>
    </source>
</evidence>
<accession>A0A162RF33</accession>
<evidence type="ECO:0000313" key="3">
    <source>
        <dbReference type="EMBL" id="KZS20462.1"/>
    </source>
</evidence>
<dbReference type="Gene3D" id="1.20.1270.60">
    <property type="entry name" value="Arfaptin homology (AH) domain/BAR domain"/>
    <property type="match status" value="1"/>
</dbReference>
<keyword evidence="1" id="KW-0175">Coiled coil</keyword>
<dbReference type="AlphaFoldDB" id="A0A162RF33"/>
<name>A0A162RF33_9CRUS</name>
<evidence type="ECO:0000313" key="4">
    <source>
        <dbReference type="Proteomes" id="UP000076858"/>
    </source>
</evidence>
<evidence type="ECO:0000256" key="1">
    <source>
        <dbReference type="SAM" id="Coils"/>
    </source>
</evidence>
<comment type="caution">
    <text evidence="3">The sequence shown here is derived from an EMBL/GenBank/DDBJ whole genome shotgun (WGS) entry which is preliminary data.</text>
</comment>
<organism evidence="3 4">
    <name type="scientific">Daphnia magna</name>
    <dbReference type="NCBI Taxonomy" id="35525"/>
    <lineage>
        <taxon>Eukaryota</taxon>
        <taxon>Metazoa</taxon>
        <taxon>Ecdysozoa</taxon>
        <taxon>Arthropoda</taxon>
        <taxon>Crustacea</taxon>
        <taxon>Branchiopoda</taxon>
        <taxon>Diplostraca</taxon>
        <taxon>Cladocera</taxon>
        <taxon>Anomopoda</taxon>
        <taxon>Daphniidae</taxon>
        <taxon>Daphnia</taxon>
    </lineage>
</organism>
<feature type="region of interest" description="Disordered" evidence="2">
    <location>
        <begin position="291"/>
        <end position="365"/>
    </location>
</feature>
<proteinExistence type="predicted"/>
<sequence length="365" mass="41931">MNLILAPSSDNCILFRKKWRQPWGGVDENFIYKFGCQCNGYFIKTLRKMEKASKAFRRSSVRIRSAGSGHTDLQLVISEIKEMRAAARWFQSSQTSALGDLLKWSLRGENRAIQETAAQLVELNMIWSDAQKSFTDNLKDYKQQFELMLEGENQVDNCKQKLSLAEAKEAKLRKEYKKAFKREQPSEILDVETQLKQATHASELAQEEMTECSKENEAVKLIRMKQSLIKISESYLELAHKCIHIFEAQREVALALPDVQDANVENIKYTGAVSGRQAVLKAKEKVERYRRNSVSSEAISQPPPYNPHYSQANNVHRRSNTCPEFMHPQPNRSWGWNVSEPMSEDSPPNRAVNVYSPPALNDRYH</sequence>
<keyword evidence="4" id="KW-1185">Reference proteome</keyword>
<dbReference type="InterPro" id="IPR027267">
    <property type="entry name" value="AH/BAR_dom_sf"/>
</dbReference>
<dbReference type="Proteomes" id="UP000076858">
    <property type="component" value="Unassembled WGS sequence"/>
</dbReference>
<dbReference type="EMBL" id="LRGB01000190">
    <property type="protein sequence ID" value="KZS20462.1"/>
    <property type="molecule type" value="Genomic_DNA"/>
</dbReference>
<feature type="coiled-coil region" evidence="1">
    <location>
        <begin position="148"/>
        <end position="215"/>
    </location>
</feature>
<protein>
    <submittedName>
        <fullName evidence="3">Uncharacterized protein</fullName>
    </submittedName>
</protein>
<gene>
    <name evidence="3" type="ORF">APZ42_012859</name>
</gene>